<protein>
    <submittedName>
        <fullName evidence="2">Uncharacterized protein</fullName>
    </submittedName>
</protein>
<reference evidence="2" key="1">
    <citation type="submission" date="2021-01" db="EMBL/GenBank/DDBJ databases">
        <authorList>
            <person name="Corre E."/>
            <person name="Pelletier E."/>
            <person name="Niang G."/>
            <person name="Scheremetjew M."/>
            <person name="Finn R."/>
            <person name="Kale V."/>
            <person name="Holt S."/>
            <person name="Cochrane G."/>
            <person name="Meng A."/>
            <person name="Brown T."/>
            <person name="Cohen L."/>
        </authorList>
    </citation>
    <scope>NUCLEOTIDE SEQUENCE</scope>
    <source>
        <strain evidence="2">CCMP2329</strain>
    </source>
</reference>
<gene>
    <name evidence="2" type="ORF">POKL1161_LOCUS1264</name>
</gene>
<dbReference type="AlphaFoldDB" id="A0A7S1CVN2"/>
<keyword evidence="1" id="KW-0472">Membrane</keyword>
<dbReference type="EMBL" id="HBFV01001860">
    <property type="protein sequence ID" value="CAD8928911.1"/>
    <property type="molecule type" value="Transcribed_RNA"/>
</dbReference>
<keyword evidence="1" id="KW-0812">Transmembrane</keyword>
<keyword evidence="1" id="KW-1133">Transmembrane helix</keyword>
<feature type="transmembrane region" description="Helical" evidence="1">
    <location>
        <begin position="66"/>
        <end position="86"/>
    </location>
</feature>
<name>A0A7S1CVN2_9CHLO</name>
<sequence length="139" mass="15900">MPFSTILIVQIKTQLKKIIKCKDPIVIKHSQGAGPGQPLHEYSGAQGTYYEQDVERASKSRTCSRLDILLFITMVPLIIFTIWLIVRSAGRVGILLVVFLFLGQLLLQCILFACFKVGQLRRIKNMKERNGDPEYREYN</sequence>
<proteinExistence type="predicted"/>
<accession>A0A7S1CVN2</accession>
<evidence type="ECO:0000313" key="2">
    <source>
        <dbReference type="EMBL" id="CAD8928911.1"/>
    </source>
</evidence>
<feature type="transmembrane region" description="Helical" evidence="1">
    <location>
        <begin position="92"/>
        <end position="115"/>
    </location>
</feature>
<organism evidence="2">
    <name type="scientific">Picochlorum oklahomense</name>
    <dbReference type="NCBI Taxonomy" id="249345"/>
    <lineage>
        <taxon>Eukaryota</taxon>
        <taxon>Viridiplantae</taxon>
        <taxon>Chlorophyta</taxon>
        <taxon>core chlorophytes</taxon>
        <taxon>Trebouxiophyceae</taxon>
        <taxon>Trebouxiophyceae incertae sedis</taxon>
        <taxon>Picochlorum</taxon>
    </lineage>
</organism>
<evidence type="ECO:0000256" key="1">
    <source>
        <dbReference type="SAM" id="Phobius"/>
    </source>
</evidence>